<protein>
    <submittedName>
        <fullName evidence="1">Putative capsid related protein</fullName>
    </submittedName>
</protein>
<reference evidence="1 2" key="1">
    <citation type="journal article" date="2015" name="Genome Announc.">
        <title>Genome Sequences of Five Additional Brevibacillus laterosporus Bacteriophages.</title>
        <authorList>
            <person name="Merrill B.D."/>
            <person name="Berg J.A."/>
            <person name="Graves K.A."/>
            <person name="Ward A.T."/>
            <person name="Hilton J.A."/>
            <person name="Wake B.N."/>
            <person name="Grose J.H."/>
            <person name="Breakwell D.P."/>
            <person name="Burnett S.H."/>
        </authorList>
    </citation>
    <scope>NUCLEOTIDE SEQUENCE [LARGE SCALE GENOMIC DNA]</scope>
</reference>
<keyword evidence="2" id="KW-1185">Reference proteome</keyword>
<dbReference type="Proteomes" id="UP000208104">
    <property type="component" value="Segment"/>
</dbReference>
<evidence type="ECO:0000313" key="2">
    <source>
        <dbReference type="Proteomes" id="UP000208104"/>
    </source>
</evidence>
<dbReference type="InterPro" id="IPR053738">
    <property type="entry name" value="Lambda_capsid_assembly"/>
</dbReference>
<sequence>MSTYPKHNIKNVHYDQYLTNISVAYKGNTNNYIAEDVVPVVSVSKQADRYMVFDYMEHMQEDDDIRRSPGSVASEMRTGFSDDAYYCEGFAKRYALYPEEIANADEERIFRLKERAAQAVKDKLLLAKELKTAALMTNPMNFHADLRRSFNATEKWSDYTNSDPQKDIFKLRETAERLGAPNFNVLVLSKPVYNRLKFHPKLKATLAGFISPEMVSDEAMRQLFDVDRIIIAESRKAGSELKRVGDGMTNYIWGNNAILMYLPSAPSMDTPAAAYTFQWDNPQANVVGNQKTREYYVEESKTHFVETEEWYGQKVVSKICAAVLSDVVTPFT</sequence>
<proteinExistence type="predicted"/>
<dbReference type="EMBL" id="KT151955">
    <property type="protein sequence ID" value="ALA07156.1"/>
    <property type="molecule type" value="Genomic_DNA"/>
</dbReference>
<evidence type="ECO:0000313" key="1">
    <source>
        <dbReference type="EMBL" id="ALA07156.1"/>
    </source>
</evidence>
<dbReference type="GeneID" id="26625974"/>
<dbReference type="RefSeq" id="YP_009199087.1">
    <property type="nucleotide sequence ID" value="NC_028805.1"/>
</dbReference>
<dbReference type="KEGG" id="vg:26625974"/>
<name>A0A0K2CN07_9CAUD</name>
<gene>
    <name evidence="1" type="ORF">JENST_26</name>
</gene>
<organism evidence="1 2">
    <name type="scientific">Brevibacillus phage Jenst</name>
    <dbReference type="NCBI Taxonomy" id="1691954"/>
    <lineage>
        <taxon>Viruses</taxon>
        <taxon>Duplodnaviria</taxon>
        <taxon>Heunggongvirae</taxon>
        <taxon>Uroviricota</taxon>
        <taxon>Caudoviricetes</taxon>
        <taxon>Jenstvirus</taxon>
        <taxon>Jenstvirus jenst</taxon>
    </lineage>
</organism>
<dbReference type="OrthoDB" id="4340at10239"/>
<accession>A0A0K2CN07</accession>
<dbReference type="Gene3D" id="3.90.1690.10">
    <property type="entry name" value="phage-related protein like domain"/>
    <property type="match status" value="1"/>
</dbReference>